<dbReference type="PANTHER" id="PTHR30590">
    <property type="entry name" value="INNER MEMBRANE PROTEIN"/>
    <property type="match status" value="1"/>
</dbReference>
<name>A0A6I8MA17_9CORY</name>
<feature type="transmembrane region" description="Helical" evidence="1">
    <location>
        <begin position="60"/>
        <end position="80"/>
    </location>
</feature>
<dbReference type="Proteomes" id="UP001265983">
    <property type="component" value="Unassembled WGS sequence"/>
</dbReference>
<keyword evidence="6" id="KW-1185">Reference proteome</keyword>
<organism evidence="4 5">
    <name type="scientific">Corynebacterium rouxii</name>
    <dbReference type="NCBI Taxonomy" id="2719119"/>
    <lineage>
        <taxon>Bacteria</taxon>
        <taxon>Bacillati</taxon>
        <taxon>Actinomycetota</taxon>
        <taxon>Actinomycetes</taxon>
        <taxon>Mycobacteriales</taxon>
        <taxon>Corynebacteriaceae</taxon>
        <taxon>Corynebacterium</taxon>
    </lineage>
</organism>
<keyword evidence="1" id="KW-1133">Transmembrane helix</keyword>
<protein>
    <submittedName>
        <fullName evidence="3">DUF418 domain-containing protein</fullName>
    </submittedName>
</protein>
<dbReference type="PANTHER" id="PTHR30590:SF2">
    <property type="entry name" value="INNER MEMBRANE PROTEIN"/>
    <property type="match status" value="1"/>
</dbReference>
<feature type="transmembrane region" description="Helical" evidence="1">
    <location>
        <begin position="118"/>
        <end position="133"/>
    </location>
</feature>
<dbReference type="RefSeq" id="WP_155871523.1">
    <property type="nucleotide sequence ID" value="NZ_CP168248.1"/>
</dbReference>
<feature type="transmembrane region" description="Helical" evidence="1">
    <location>
        <begin position="92"/>
        <end position="112"/>
    </location>
</feature>
<dbReference type="Pfam" id="PF04235">
    <property type="entry name" value="DUF418"/>
    <property type="match status" value="1"/>
</dbReference>
<evidence type="ECO:0000313" key="5">
    <source>
        <dbReference type="Proteomes" id="UP000423525"/>
    </source>
</evidence>
<reference evidence="3 6" key="2">
    <citation type="submission" date="2023-03" db="EMBL/GenBank/DDBJ databases">
        <title>Whole genome sequence of the first Corynebacterium rouxii strains isolated in Brazil: a recent member of Corynebacterium diphtheriae complex.</title>
        <authorList>
            <person name="Vieira V."/>
            <person name="Ramos J.N."/>
            <person name="Araujo M.R.B."/>
            <person name="Baio P.V."/>
            <person name="Sant'Anna L.O."/>
            <person name="Veras J.F.C."/>
            <person name="Vieira E.M.D."/>
            <person name="Sousa M.A.B."/>
            <person name="Camargo C.H."/>
            <person name="Sacchi C.T."/>
            <person name="Campos K.R."/>
            <person name="Santos M.B.N."/>
            <person name="Bokermann S."/>
            <person name="Alvim L.B."/>
            <person name="Santos L.S."/>
            <person name="Mattos-Guaraldi A.L."/>
        </authorList>
    </citation>
    <scope>NUCLEOTIDE SEQUENCE [LARGE SCALE GENOMIC DNA]</scope>
    <source>
        <strain evidence="3 6">70862</strain>
    </source>
</reference>
<evidence type="ECO:0000313" key="6">
    <source>
        <dbReference type="Proteomes" id="UP001265983"/>
    </source>
</evidence>
<accession>A0A6I8MA17</accession>
<feature type="transmembrane region" description="Helical" evidence="1">
    <location>
        <begin position="185"/>
        <end position="207"/>
    </location>
</feature>
<evidence type="ECO:0000313" key="4">
    <source>
        <dbReference type="EMBL" id="VZH84382.1"/>
    </source>
</evidence>
<feature type="transmembrane region" description="Helical" evidence="1">
    <location>
        <begin position="298"/>
        <end position="318"/>
    </location>
</feature>
<feature type="transmembrane region" description="Helical" evidence="1">
    <location>
        <begin position="140"/>
        <end position="165"/>
    </location>
</feature>
<dbReference type="EMBL" id="LR738855">
    <property type="protein sequence ID" value="VZH84382.1"/>
    <property type="molecule type" value="Genomic_DNA"/>
</dbReference>
<evidence type="ECO:0000256" key="1">
    <source>
        <dbReference type="SAM" id="Phobius"/>
    </source>
</evidence>
<evidence type="ECO:0000259" key="2">
    <source>
        <dbReference type="Pfam" id="PF04235"/>
    </source>
</evidence>
<sequence length="372" mass="40458">MDQKRPRMMAPDVARGLALLGIAMANIPSAWMGVGIFGPVNSTLDKIAVLFSAMFVHNRGLPMFSTLLGFGVGLITISMIRKHFSLSQARGALIKRYLFLTMFGVIHCLLLFFGDIMTFYGLAAVLIATMLPLKDTTIRLIAYILFGLTGIFAALLLAFPTAAQILTSDAGMASETALQYYGTNAAVLISGLVMFPLQAMLYLPIMLIGYSWARRGVLADVHQHRTELYIWSGIAIAIIIGIGIPWGLTQADTFTVLNFSIGQLSGPGVLAICALSVDKIKPSWLTPFAALGKRSMSGYLMQSILCYPLFLGFTLGIRASAAGILTYAFGIWLVTLLLACLLEKKNLRGPFEWLHRRLSYGPTLQLTNSSST</sequence>
<keyword evidence="1" id="KW-0472">Membrane</keyword>
<dbReference type="AlphaFoldDB" id="A0A6I8MA17"/>
<dbReference type="KEGG" id="crf:FRC0190_00405"/>
<feature type="transmembrane region" description="Helical" evidence="1">
    <location>
        <begin position="16"/>
        <end position="40"/>
    </location>
</feature>
<evidence type="ECO:0000313" key="3">
    <source>
        <dbReference type="EMBL" id="MDT9410275.1"/>
    </source>
</evidence>
<proteinExistence type="predicted"/>
<gene>
    <name evidence="4" type="ORF">FRC0190_00405</name>
    <name evidence="3" type="ORF">P8T80_02550</name>
</gene>
<feature type="transmembrane region" description="Helical" evidence="1">
    <location>
        <begin position="324"/>
        <end position="342"/>
    </location>
</feature>
<dbReference type="Proteomes" id="UP000423525">
    <property type="component" value="Chromosome"/>
</dbReference>
<feature type="transmembrane region" description="Helical" evidence="1">
    <location>
        <begin position="254"/>
        <end position="277"/>
    </location>
</feature>
<reference evidence="4 5" key="1">
    <citation type="submission" date="2019-11" db="EMBL/GenBank/DDBJ databases">
        <authorList>
            <person name="Brisse S."/>
        </authorList>
    </citation>
    <scope>NUCLEOTIDE SEQUENCE [LARGE SCALE GENOMIC DNA]</scope>
    <source>
        <strain evidence="4">FRC0190</strain>
    </source>
</reference>
<keyword evidence="1" id="KW-0812">Transmembrane</keyword>
<feature type="domain" description="DUF418" evidence="2">
    <location>
        <begin position="213"/>
        <end position="361"/>
    </location>
</feature>
<dbReference type="InterPro" id="IPR052529">
    <property type="entry name" value="Bact_Transport_Assoc"/>
</dbReference>
<dbReference type="EMBL" id="JARUHM010000005">
    <property type="protein sequence ID" value="MDT9410275.1"/>
    <property type="molecule type" value="Genomic_DNA"/>
</dbReference>
<dbReference type="InterPro" id="IPR007349">
    <property type="entry name" value="DUF418"/>
</dbReference>
<feature type="transmembrane region" description="Helical" evidence="1">
    <location>
        <begin position="228"/>
        <end position="248"/>
    </location>
</feature>